<dbReference type="PROSITE" id="PS50846">
    <property type="entry name" value="HMA_2"/>
    <property type="match status" value="1"/>
</dbReference>
<reference evidence="2 3" key="1">
    <citation type="submission" date="2021-03" db="EMBL/GenBank/DDBJ databases">
        <title>Human Oral Microbial Genomes.</title>
        <authorList>
            <person name="Johnston C.D."/>
            <person name="Chen T."/>
            <person name="Dewhirst F.E."/>
        </authorList>
    </citation>
    <scope>NUCLEOTIDE SEQUENCE [LARGE SCALE GENOMIC DNA]</scope>
    <source>
        <strain evidence="2 3">DSMZ 100122</strain>
    </source>
</reference>
<accession>A0ABX7Y625</accession>
<evidence type="ECO:0000313" key="3">
    <source>
        <dbReference type="Proteomes" id="UP000678513"/>
    </source>
</evidence>
<feature type="domain" description="HMA" evidence="1">
    <location>
        <begin position="1"/>
        <end position="66"/>
    </location>
</feature>
<dbReference type="RefSeq" id="WP_212324605.1">
    <property type="nucleotide sequence ID" value="NZ_AP024463.1"/>
</dbReference>
<sequence length="69" mass="7225">MKTTYAVSGMTCGHCASHVTEEVQAINGVDGVTVDWDSGQMVIDSSDRIPFDAIAEAVAEAGDYTVTEA</sequence>
<organism evidence="2 3">
    <name type="scientific">Arachnia rubra</name>
    <dbReference type="NCBI Taxonomy" id="1547448"/>
    <lineage>
        <taxon>Bacteria</taxon>
        <taxon>Bacillati</taxon>
        <taxon>Actinomycetota</taxon>
        <taxon>Actinomycetes</taxon>
        <taxon>Propionibacteriales</taxon>
        <taxon>Propionibacteriaceae</taxon>
        <taxon>Arachnia</taxon>
    </lineage>
</organism>
<dbReference type="SUPFAM" id="SSF55008">
    <property type="entry name" value="HMA, heavy metal-associated domain"/>
    <property type="match status" value="1"/>
</dbReference>
<dbReference type="PRINTS" id="PR00944">
    <property type="entry name" value="CUEXPORT"/>
</dbReference>
<dbReference type="CDD" id="cd00371">
    <property type="entry name" value="HMA"/>
    <property type="match status" value="1"/>
</dbReference>
<dbReference type="Gene3D" id="3.30.70.100">
    <property type="match status" value="1"/>
</dbReference>
<proteinExistence type="predicted"/>
<evidence type="ECO:0000259" key="1">
    <source>
        <dbReference type="PROSITE" id="PS50846"/>
    </source>
</evidence>
<dbReference type="Pfam" id="PF00403">
    <property type="entry name" value="HMA"/>
    <property type="match status" value="1"/>
</dbReference>
<evidence type="ECO:0000313" key="2">
    <source>
        <dbReference type="EMBL" id="QUC08537.1"/>
    </source>
</evidence>
<dbReference type="EMBL" id="CP072384">
    <property type="protein sequence ID" value="QUC08537.1"/>
    <property type="molecule type" value="Genomic_DNA"/>
</dbReference>
<keyword evidence="3" id="KW-1185">Reference proteome</keyword>
<gene>
    <name evidence="2" type="ORF">J5A65_01960</name>
</gene>
<dbReference type="Proteomes" id="UP000678513">
    <property type="component" value="Chromosome"/>
</dbReference>
<dbReference type="InterPro" id="IPR036163">
    <property type="entry name" value="HMA_dom_sf"/>
</dbReference>
<protein>
    <submittedName>
        <fullName evidence="2">Heavy-metal-associated domain-containing protein</fullName>
    </submittedName>
</protein>
<dbReference type="InterPro" id="IPR000428">
    <property type="entry name" value="Cu-bd"/>
</dbReference>
<dbReference type="InterPro" id="IPR006121">
    <property type="entry name" value="HMA_dom"/>
</dbReference>
<name>A0ABX7Y625_9ACTN</name>